<keyword evidence="3" id="KW-1185">Reference proteome</keyword>
<name>A0A8J7M976_9RHOB</name>
<evidence type="ECO:0008006" key="4">
    <source>
        <dbReference type="Google" id="ProtNLM"/>
    </source>
</evidence>
<reference evidence="2" key="1">
    <citation type="submission" date="2020-12" db="EMBL/GenBank/DDBJ databases">
        <title>Bacterial taxonomy.</title>
        <authorList>
            <person name="Pan X."/>
        </authorList>
    </citation>
    <scope>NUCLEOTIDE SEQUENCE</scope>
    <source>
        <strain evidence="2">M0105</strain>
    </source>
</reference>
<evidence type="ECO:0000256" key="1">
    <source>
        <dbReference type="SAM" id="Phobius"/>
    </source>
</evidence>
<comment type="caution">
    <text evidence="2">The sequence shown here is derived from an EMBL/GenBank/DDBJ whole genome shotgun (WGS) entry which is preliminary data.</text>
</comment>
<protein>
    <recommendedName>
        <fullName evidence="4">SRPBCC family protein</fullName>
    </recommendedName>
</protein>
<organism evidence="2 3">
    <name type="scientific">Thermohalobaculum xanthum</name>
    <dbReference type="NCBI Taxonomy" id="2753746"/>
    <lineage>
        <taxon>Bacteria</taxon>
        <taxon>Pseudomonadati</taxon>
        <taxon>Pseudomonadota</taxon>
        <taxon>Alphaproteobacteria</taxon>
        <taxon>Rhodobacterales</taxon>
        <taxon>Paracoccaceae</taxon>
        <taxon>Thermohalobaculum</taxon>
    </lineage>
</organism>
<sequence>MPDWLALRLGIAWRLRRNAILAGFGSVAAAILLAALGVLRENAPPELSLPMALAVLILGTALSAVAFVLIVILPFLRNLTLPFLICGTTALVAAAALPGDGSLASAGRFLLVIGVLVAIYALPVPFAFTFRARRHMDVAPARLRTALDIREPGYWDETARIVATDPDDPANLDLRIERRGTRGLSMRLRVLEDTPRRIVTQQWSPSWPCFEVVVTAEVTPDGDGAILDYAERVRRATFMTLAMMWLDRAVEDLVEDIGDILTGCPRRSRRAFELPS</sequence>
<keyword evidence="1" id="KW-1133">Transmembrane helix</keyword>
<dbReference type="AlphaFoldDB" id="A0A8J7M976"/>
<feature type="transmembrane region" description="Helical" evidence="1">
    <location>
        <begin position="79"/>
        <end position="97"/>
    </location>
</feature>
<evidence type="ECO:0000313" key="2">
    <source>
        <dbReference type="EMBL" id="MBK0400478.1"/>
    </source>
</evidence>
<feature type="transmembrane region" description="Helical" evidence="1">
    <location>
        <begin position="51"/>
        <end position="72"/>
    </location>
</feature>
<dbReference type="Proteomes" id="UP000655420">
    <property type="component" value="Unassembled WGS sequence"/>
</dbReference>
<accession>A0A8J7M976</accession>
<proteinExistence type="predicted"/>
<gene>
    <name evidence="2" type="ORF">H0I76_14855</name>
</gene>
<dbReference type="RefSeq" id="WP_200611335.1">
    <property type="nucleotide sequence ID" value="NZ_JAEHHL010000009.1"/>
</dbReference>
<feature type="transmembrane region" description="Helical" evidence="1">
    <location>
        <begin position="20"/>
        <end position="39"/>
    </location>
</feature>
<dbReference type="EMBL" id="JAEHHL010000009">
    <property type="protein sequence ID" value="MBK0400478.1"/>
    <property type="molecule type" value="Genomic_DNA"/>
</dbReference>
<keyword evidence="1" id="KW-0472">Membrane</keyword>
<feature type="transmembrane region" description="Helical" evidence="1">
    <location>
        <begin position="109"/>
        <end position="128"/>
    </location>
</feature>
<evidence type="ECO:0000313" key="3">
    <source>
        <dbReference type="Proteomes" id="UP000655420"/>
    </source>
</evidence>
<keyword evidence="1" id="KW-0812">Transmembrane</keyword>